<keyword evidence="1" id="KW-0812">Transmembrane</keyword>
<feature type="transmembrane region" description="Helical" evidence="1">
    <location>
        <begin position="288"/>
        <end position="314"/>
    </location>
</feature>
<accession>A0ABM1ZME8</accession>
<dbReference type="InterPro" id="IPR052728">
    <property type="entry name" value="O2_lipid_transport_reg"/>
</dbReference>
<dbReference type="GeneID" id="109397490"/>
<dbReference type="Pfam" id="PF20146">
    <property type="entry name" value="NRF"/>
    <property type="match status" value="1"/>
</dbReference>
<feature type="chain" id="PRO_5047398753" description="Nose resistant-to-fluoxetine protein N-terminal domain-containing protein" evidence="2">
    <location>
        <begin position="19"/>
        <end position="647"/>
    </location>
</feature>
<sequence length="647" mass="73917">MKSFGILLVLIITSNASSMQNSSQFGIEEKLLFNRKFIDFLLIYAVPTREHTSRECIEVLQKLATAYLNGDLYGLEWFDSWGKVPSGIYFGNNRAYGNYDQCRQFRWKQIRGEHCLFLINYSDMAKSYVSGLCVPSVCTPEDIHRVYGDYVANRSLKIDLPLDRGLRCSHYHGVKFSRSILLATVIFAVIASLLLTSTIYEVVLVIKGRQVDRLYSSFSLYRNLQTILRTNLRVTPKEAEFTKTIECLDGIRSLSMIWIIIFHVHDLIPKVPVVNASSRDKYLDHPVSALLFVSGFLAVDTFFVLSGILVAWNLMKELKKNGRINFTKFYLHRYIRITAPLAALILFVTSFAVHMGEGPIWKPYMLQMQNTCSQYWWSSLLYIQNYVNPSNMCLLWTWYLSVDMQLYIVAPALIYPLWKYGKRFLLVITALGLLSMSSVFVFYVSYGFRNSQSAPNRHVLKQSLTYFATHARMSVWLWGLVFGYVLHETGTNGVRLSKRSWIIGWITCIVCLMIVLSGSYGFNHTDYNKFSGVVDATYASLHRTMFSVCIMWIILACVNGKAGPANDILCAPLWQPVAKLSFVMYLLHSLLIMMSSIASVKLEGYFSVMDMLNRIWAAIGLTTSVSLFWSACFELPFVTLSKLLLKG</sequence>
<evidence type="ECO:0000313" key="5">
    <source>
        <dbReference type="Proteomes" id="UP000069940"/>
    </source>
</evidence>
<keyword evidence="5" id="KW-1185">Reference proteome</keyword>
<keyword evidence="2" id="KW-0732">Signal</keyword>
<reference evidence="4" key="2">
    <citation type="submission" date="2025-05" db="UniProtKB">
        <authorList>
            <consortium name="EnsemblMetazoa"/>
        </authorList>
    </citation>
    <scope>IDENTIFICATION</scope>
    <source>
        <strain evidence="4">Foshan</strain>
    </source>
</reference>
<dbReference type="EnsemblMetazoa" id="AALFPA23_019874.R29281">
    <property type="protein sequence ID" value="AALFPA23_019874.P29281"/>
    <property type="gene ID" value="AALFPA23_019874"/>
</dbReference>
<feature type="transmembrane region" description="Helical" evidence="1">
    <location>
        <begin position="180"/>
        <end position="206"/>
    </location>
</feature>
<feature type="transmembrane region" description="Helical" evidence="1">
    <location>
        <begin position="540"/>
        <end position="559"/>
    </location>
</feature>
<proteinExistence type="predicted"/>
<feature type="transmembrane region" description="Helical" evidence="1">
    <location>
        <begin position="396"/>
        <end position="417"/>
    </location>
</feature>
<keyword evidence="1" id="KW-1133">Transmembrane helix</keyword>
<evidence type="ECO:0000256" key="1">
    <source>
        <dbReference type="SAM" id="Phobius"/>
    </source>
</evidence>
<reference evidence="5" key="1">
    <citation type="journal article" date="2015" name="Proc. Natl. Acad. Sci. U.S.A.">
        <title>Genome sequence of the Asian Tiger mosquito, Aedes albopictus, reveals insights into its biology, genetics, and evolution.</title>
        <authorList>
            <person name="Chen X.G."/>
            <person name="Jiang X."/>
            <person name="Gu J."/>
            <person name="Xu M."/>
            <person name="Wu Y."/>
            <person name="Deng Y."/>
            <person name="Zhang C."/>
            <person name="Bonizzoni M."/>
            <person name="Dermauw W."/>
            <person name="Vontas J."/>
            <person name="Armbruster P."/>
            <person name="Huang X."/>
            <person name="Yang Y."/>
            <person name="Zhang H."/>
            <person name="He W."/>
            <person name="Peng H."/>
            <person name="Liu Y."/>
            <person name="Wu K."/>
            <person name="Chen J."/>
            <person name="Lirakis M."/>
            <person name="Topalis P."/>
            <person name="Van Leeuwen T."/>
            <person name="Hall A.B."/>
            <person name="Jiang X."/>
            <person name="Thorpe C."/>
            <person name="Mueller R.L."/>
            <person name="Sun C."/>
            <person name="Waterhouse R.M."/>
            <person name="Yan G."/>
            <person name="Tu Z.J."/>
            <person name="Fang X."/>
            <person name="James A.A."/>
        </authorList>
    </citation>
    <scope>NUCLEOTIDE SEQUENCE [LARGE SCALE GENOMIC DNA]</scope>
    <source>
        <strain evidence="5">Foshan</strain>
    </source>
</reference>
<feature type="domain" description="Nose resistant-to-fluoxetine protein N-terminal" evidence="3">
    <location>
        <begin position="53"/>
        <end position="170"/>
    </location>
</feature>
<feature type="transmembrane region" description="Helical" evidence="1">
    <location>
        <begin position="424"/>
        <end position="446"/>
    </location>
</feature>
<dbReference type="PANTHER" id="PTHR11161">
    <property type="entry name" value="O-ACYLTRANSFERASE"/>
    <property type="match status" value="1"/>
</dbReference>
<feature type="transmembrane region" description="Helical" evidence="1">
    <location>
        <begin position="251"/>
        <end position="268"/>
    </location>
</feature>
<organism evidence="4 5">
    <name type="scientific">Aedes albopictus</name>
    <name type="common">Asian tiger mosquito</name>
    <name type="synonym">Stegomyia albopicta</name>
    <dbReference type="NCBI Taxonomy" id="7160"/>
    <lineage>
        <taxon>Eukaryota</taxon>
        <taxon>Metazoa</taxon>
        <taxon>Ecdysozoa</taxon>
        <taxon>Arthropoda</taxon>
        <taxon>Hexapoda</taxon>
        <taxon>Insecta</taxon>
        <taxon>Pterygota</taxon>
        <taxon>Neoptera</taxon>
        <taxon>Endopterygota</taxon>
        <taxon>Diptera</taxon>
        <taxon>Nematocera</taxon>
        <taxon>Culicoidea</taxon>
        <taxon>Culicidae</taxon>
        <taxon>Culicinae</taxon>
        <taxon>Aedini</taxon>
        <taxon>Aedes</taxon>
        <taxon>Stegomyia</taxon>
    </lineage>
</organism>
<dbReference type="RefSeq" id="XP_019525332.3">
    <property type="nucleotide sequence ID" value="XM_019669787.3"/>
</dbReference>
<dbReference type="PANTHER" id="PTHR11161:SF0">
    <property type="entry name" value="O-ACYLTRANSFERASE LIKE PROTEIN"/>
    <property type="match status" value="1"/>
</dbReference>
<keyword evidence="1" id="KW-0472">Membrane</keyword>
<evidence type="ECO:0000259" key="3">
    <source>
        <dbReference type="SMART" id="SM00703"/>
    </source>
</evidence>
<dbReference type="SMART" id="SM00703">
    <property type="entry name" value="NRF"/>
    <property type="match status" value="1"/>
</dbReference>
<feature type="transmembrane region" description="Helical" evidence="1">
    <location>
        <begin position="580"/>
        <end position="600"/>
    </location>
</feature>
<evidence type="ECO:0000313" key="4">
    <source>
        <dbReference type="EnsemblMetazoa" id="AALFPA23_019874.P29281"/>
    </source>
</evidence>
<feature type="transmembrane region" description="Helical" evidence="1">
    <location>
        <begin position="334"/>
        <end position="355"/>
    </location>
</feature>
<dbReference type="Pfam" id="PF01757">
    <property type="entry name" value="Acyl_transf_3"/>
    <property type="match status" value="1"/>
</dbReference>
<dbReference type="Proteomes" id="UP000069940">
    <property type="component" value="Unassembled WGS sequence"/>
</dbReference>
<protein>
    <recommendedName>
        <fullName evidence="3">Nose resistant-to-fluoxetine protein N-terminal domain-containing protein</fullName>
    </recommendedName>
</protein>
<feature type="signal peptide" evidence="2">
    <location>
        <begin position="1"/>
        <end position="18"/>
    </location>
</feature>
<feature type="transmembrane region" description="Helical" evidence="1">
    <location>
        <begin position="466"/>
        <end position="487"/>
    </location>
</feature>
<name>A0ABM1ZME8_AEDAL</name>
<evidence type="ECO:0000256" key="2">
    <source>
        <dbReference type="SAM" id="SignalP"/>
    </source>
</evidence>
<dbReference type="InterPro" id="IPR002656">
    <property type="entry name" value="Acyl_transf_3_dom"/>
</dbReference>
<feature type="transmembrane region" description="Helical" evidence="1">
    <location>
        <begin position="615"/>
        <end position="638"/>
    </location>
</feature>
<feature type="transmembrane region" description="Helical" evidence="1">
    <location>
        <begin position="499"/>
        <end position="520"/>
    </location>
</feature>
<dbReference type="InterPro" id="IPR006621">
    <property type="entry name" value="Nose-resist-to-fluoxetine_N"/>
</dbReference>